<dbReference type="EMBL" id="JAEUBG010004822">
    <property type="protein sequence ID" value="KAH3680008.1"/>
    <property type="molecule type" value="Genomic_DNA"/>
</dbReference>
<organism evidence="1 2">
    <name type="scientific">Wickerhamomyces pijperi</name>
    <name type="common">Yeast</name>
    <name type="synonym">Pichia pijperi</name>
    <dbReference type="NCBI Taxonomy" id="599730"/>
    <lineage>
        <taxon>Eukaryota</taxon>
        <taxon>Fungi</taxon>
        <taxon>Dikarya</taxon>
        <taxon>Ascomycota</taxon>
        <taxon>Saccharomycotina</taxon>
        <taxon>Saccharomycetes</taxon>
        <taxon>Phaffomycetales</taxon>
        <taxon>Wickerhamomycetaceae</taxon>
        <taxon>Wickerhamomyces</taxon>
    </lineage>
</organism>
<accession>A0A9P8PX26</accession>
<name>A0A9P8PX26_WICPI</name>
<dbReference type="Proteomes" id="UP000774326">
    <property type="component" value="Unassembled WGS sequence"/>
</dbReference>
<dbReference type="AlphaFoldDB" id="A0A9P8PX26"/>
<reference evidence="1" key="2">
    <citation type="submission" date="2021-01" db="EMBL/GenBank/DDBJ databases">
        <authorList>
            <person name="Schikora-Tamarit M.A."/>
        </authorList>
    </citation>
    <scope>NUCLEOTIDE SEQUENCE</scope>
    <source>
        <strain evidence="1">CBS2887</strain>
    </source>
</reference>
<evidence type="ECO:0000313" key="1">
    <source>
        <dbReference type="EMBL" id="KAH3680008.1"/>
    </source>
</evidence>
<keyword evidence="2" id="KW-1185">Reference proteome</keyword>
<evidence type="ECO:0000313" key="2">
    <source>
        <dbReference type="Proteomes" id="UP000774326"/>
    </source>
</evidence>
<protein>
    <submittedName>
        <fullName evidence="1">Uncharacterized protein</fullName>
    </submittedName>
</protein>
<gene>
    <name evidence="1" type="ORF">WICPIJ_008484</name>
</gene>
<sequence>MDSKYCSGVAMTLFVNLSSMFKLAMISVRSPLIWTENKVAAKPEPLVEIVHVIEVRTSNGIKDNWSIWTNQQGNGTSTTSWSGWTWLVQGDVTTDDNGVSTVPRGGFDPVDGVKHSSGPTVTSVDVVNTFNVMVITE</sequence>
<comment type="caution">
    <text evidence="1">The sequence shown here is derived from an EMBL/GenBank/DDBJ whole genome shotgun (WGS) entry which is preliminary data.</text>
</comment>
<proteinExistence type="predicted"/>
<reference evidence="1" key="1">
    <citation type="journal article" date="2021" name="Open Biol.">
        <title>Shared evolutionary footprints suggest mitochondrial oxidative damage underlies multiple complex I losses in fungi.</title>
        <authorList>
            <person name="Schikora-Tamarit M.A."/>
            <person name="Marcet-Houben M."/>
            <person name="Nosek J."/>
            <person name="Gabaldon T."/>
        </authorList>
    </citation>
    <scope>NUCLEOTIDE SEQUENCE</scope>
    <source>
        <strain evidence="1">CBS2887</strain>
    </source>
</reference>